<feature type="non-terminal residue" evidence="2">
    <location>
        <position position="1"/>
    </location>
</feature>
<evidence type="ECO:0000313" key="3">
    <source>
        <dbReference type="Proteomes" id="UP001519460"/>
    </source>
</evidence>
<dbReference type="Proteomes" id="UP001519460">
    <property type="component" value="Unassembled WGS sequence"/>
</dbReference>
<dbReference type="EMBL" id="JACVVK020000021">
    <property type="protein sequence ID" value="KAK7503297.1"/>
    <property type="molecule type" value="Genomic_DNA"/>
</dbReference>
<feature type="region of interest" description="Disordered" evidence="1">
    <location>
        <begin position="33"/>
        <end position="67"/>
    </location>
</feature>
<keyword evidence="3" id="KW-1185">Reference proteome</keyword>
<evidence type="ECO:0000256" key="1">
    <source>
        <dbReference type="SAM" id="MobiDB-lite"/>
    </source>
</evidence>
<feature type="compositionally biased region" description="Basic residues" evidence="1">
    <location>
        <begin position="34"/>
        <end position="46"/>
    </location>
</feature>
<name>A0ABD0LUX1_9CAEN</name>
<reference evidence="2 3" key="1">
    <citation type="journal article" date="2023" name="Sci. Data">
        <title>Genome assembly of the Korean intertidal mud-creeper Batillaria attramentaria.</title>
        <authorList>
            <person name="Patra A.K."/>
            <person name="Ho P.T."/>
            <person name="Jun S."/>
            <person name="Lee S.J."/>
            <person name="Kim Y."/>
            <person name="Won Y.J."/>
        </authorList>
    </citation>
    <scope>NUCLEOTIDE SEQUENCE [LARGE SCALE GENOMIC DNA]</scope>
    <source>
        <strain evidence="2">Wonlab-2016</strain>
    </source>
</reference>
<proteinExistence type="predicted"/>
<sequence length="130" mass="14668">GRWKAKECNGGGGHPLHYGDDVDALHNTAIVAPKKGKRSGGKRLSRIKRDAAPNAKPNLETDGKDRQLTPWSQRRIFLRAELYRSKEEITGPRLLPDTCCLPLFPVVPFPYRSRPVERLAAPNERFLKLD</sequence>
<accession>A0ABD0LUX1</accession>
<feature type="non-terminal residue" evidence="2">
    <location>
        <position position="130"/>
    </location>
</feature>
<gene>
    <name evidence="2" type="ORF">BaRGS_00005562</name>
</gene>
<evidence type="ECO:0000313" key="2">
    <source>
        <dbReference type="EMBL" id="KAK7503297.1"/>
    </source>
</evidence>
<protein>
    <submittedName>
        <fullName evidence="2">Uncharacterized protein</fullName>
    </submittedName>
</protein>
<organism evidence="2 3">
    <name type="scientific">Batillaria attramentaria</name>
    <dbReference type="NCBI Taxonomy" id="370345"/>
    <lineage>
        <taxon>Eukaryota</taxon>
        <taxon>Metazoa</taxon>
        <taxon>Spiralia</taxon>
        <taxon>Lophotrochozoa</taxon>
        <taxon>Mollusca</taxon>
        <taxon>Gastropoda</taxon>
        <taxon>Caenogastropoda</taxon>
        <taxon>Sorbeoconcha</taxon>
        <taxon>Cerithioidea</taxon>
        <taxon>Batillariidae</taxon>
        <taxon>Batillaria</taxon>
    </lineage>
</organism>
<comment type="caution">
    <text evidence="2">The sequence shown here is derived from an EMBL/GenBank/DDBJ whole genome shotgun (WGS) entry which is preliminary data.</text>
</comment>
<dbReference type="AlphaFoldDB" id="A0ABD0LUX1"/>